<name>A0A161HFD5_9ASCO</name>
<dbReference type="InterPro" id="IPR021463">
    <property type="entry name" value="Methyltransf_34"/>
</dbReference>
<evidence type="ECO:0000313" key="2">
    <source>
        <dbReference type="EMBL" id="ANB14220.1"/>
    </source>
</evidence>
<dbReference type="Proteomes" id="UP000189580">
    <property type="component" value="Chromosome d"/>
</dbReference>
<dbReference type="Pfam" id="PF11312">
    <property type="entry name" value="Methyltransf_34"/>
    <property type="match status" value="1"/>
</dbReference>
<evidence type="ECO:0000256" key="1">
    <source>
        <dbReference type="SAM" id="MobiDB-lite"/>
    </source>
</evidence>
<organism evidence="2 3">
    <name type="scientific">Sugiyamaella lignohabitans</name>
    <dbReference type="NCBI Taxonomy" id="796027"/>
    <lineage>
        <taxon>Eukaryota</taxon>
        <taxon>Fungi</taxon>
        <taxon>Dikarya</taxon>
        <taxon>Ascomycota</taxon>
        <taxon>Saccharomycotina</taxon>
        <taxon>Dipodascomycetes</taxon>
        <taxon>Dipodascales</taxon>
        <taxon>Trichomonascaceae</taxon>
        <taxon>Sugiyamaella</taxon>
    </lineage>
</organism>
<reference evidence="2 3" key="1">
    <citation type="submission" date="2016-02" db="EMBL/GenBank/DDBJ databases">
        <title>Complete genome sequence and transcriptome regulation of the pentose utilising yeast Sugiyamaella lignohabitans.</title>
        <authorList>
            <person name="Bellasio M."/>
            <person name="Peymann A."/>
            <person name="Valli M."/>
            <person name="Sipitzky M."/>
            <person name="Graf A."/>
            <person name="Sauer M."/>
            <person name="Marx H."/>
            <person name="Mattanovich D."/>
        </authorList>
    </citation>
    <scope>NUCLEOTIDE SEQUENCE [LARGE SCALE GENOMIC DNA]</scope>
    <source>
        <strain evidence="2 3">CBS 10342</strain>
    </source>
</reference>
<dbReference type="OrthoDB" id="6419443at2759"/>
<dbReference type="GO" id="GO:0070475">
    <property type="term" value="P:rRNA base methylation"/>
    <property type="evidence" value="ECO:0007669"/>
    <property type="project" value="EnsemblFungi"/>
</dbReference>
<protein>
    <submittedName>
        <fullName evidence="2">Bmt6p</fullName>
    </submittedName>
</protein>
<dbReference type="KEGG" id="slb:AWJ20_5181"/>
<dbReference type="GeneID" id="30037395"/>
<dbReference type="EMBL" id="CP014502">
    <property type="protein sequence ID" value="ANB14220.1"/>
    <property type="molecule type" value="Genomic_DNA"/>
</dbReference>
<gene>
    <name evidence="2" type="primary">BMT6</name>
    <name evidence="2" type="ORF">AWJ20_5181</name>
</gene>
<dbReference type="GO" id="GO:0005737">
    <property type="term" value="C:cytoplasm"/>
    <property type="evidence" value="ECO:0007669"/>
    <property type="project" value="EnsemblFungi"/>
</dbReference>
<sequence>MAPRRKAKVGNPETGEKETKTADSQSLVVANEILDLFKESFSDTLSLDPPELQERIQSVKTSLFDRNYMEAFGSEENLEAYVVRWTPSRALSYSHLFSSITPIRDLLTESPASGQGETKRRVLSIGGGAGAEIVGVSSVSLLRNRSKEINENNRLSIDLLAVDVAKWDNVVNRLDGYVQKYWPQWGRMNGTSELEKDSPLSISFLNHDILTISSAEIQLETLDLITCMFTTNELFASSKAGTVKFLHSLSSCKPGALLLIVESAGSYSEIQIGSKTFPVQFLIDHTLTSNKNWAIIDSEDSRWYRVPDGLKYPLKLENMRFFFKLYRRL</sequence>
<feature type="region of interest" description="Disordered" evidence="1">
    <location>
        <begin position="1"/>
        <end position="23"/>
    </location>
</feature>
<dbReference type="AlphaFoldDB" id="A0A161HFD5"/>
<dbReference type="GO" id="GO:0070042">
    <property type="term" value="F:rRNA (uridine-N3-)-methyltransferase activity"/>
    <property type="evidence" value="ECO:0007669"/>
    <property type="project" value="EnsemblFungi"/>
</dbReference>
<dbReference type="RefSeq" id="XP_018736697.1">
    <property type="nucleotide sequence ID" value="XM_018882307.1"/>
</dbReference>
<evidence type="ECO:0000313" key="3">
    <source>
        <dbReference type="Proteomes" id="UP000189580"/>
    </source>
</evidence>
<proteinExistence type="predicted"/>
<keyword evidence="3" id="KW-1185">Reference proteome</keyword>
<accession>A0A161HFD5</accession>